<dbReference type="AlphaFoldDB" id="A0A0R0LSQ9"/>
<evidence type="ECO:0000313" key="3">
    <source>
        <dbReference type="EMBL" id="KRH92482.1"/>
    </source>
</evidence>
<reference evidence="3 4" key="1">
    <citation type="submission" date="2015-07" db="EMBL/GenBank/DDBJ databases">
        <title>The genome of Pseudoloma neurophilia, a relevant intracellular parasite of the zebrafish.</title>
        <authorList>
            <person name="Ndikumana S."/>
            <person name="Pelin A."/>
            <person name="Sanders J."/>
            <person name="Corradi N."/>
        </authorList>
    </citation>
    <scope>NUCLEOTIDE SEQUENCE [LARGE SCALE GENOMIC DNA]</scope>
    <source>
        <strain evidence="3 4">MK1</strain>
    </source>
</reference>
<gene>
    <name evidence="3" type="ORF">M153_5516000295</name>
</gene>
<dbReference type="VEuPathDB" id="MicrosporidiaDB:M153_5516000295"/>
<accession>A0A0R0LSQ9</accession>
<evidence type="ECO:0000313" key="4">
    <source>
        <dbReference type="Proteomes" id="UP000051530"/>
    </source>
</evidence>
<feature type="region of interest" description="Disordered" evidence="2">
    <location>
        <begin position="1"/>
        <end position="31"/>
    </location>
</feature>
<keyword evidence="4" id="KW-1185">Reference proteome</keyword>
<protein>
    <submittedName>
        <fullName evidence="3">Uncharacterized protein</fullName>
    </submittedName>
</protein>
<evidence type="ECO:0000256" key="1">
    <source>
        <dbReference type="SAM" id="Coils"/>
    </source>
</evidence>
<dbReference type="EMBL" id="LGUB01000896">
    <property type="protein sequence ID" value="KRH92482.1"/>
    <property type="molecule type" value="Genomic_DNA"/>
</dbReference>
<organism evidence="3 4">
    <name type="scientific">Pseudoloma neurophilia</name>
    <dbReference type="NCBI Taxonomy" id="146866"/>
    <lineage>
        <taxon>Eukaryota</taxon>
        <taxon>Fungi</taxon>
        <taxon>Fungi incertae sedis</taxon>
        <taxon>Microsporidia</taxon>
        <taxon>Pseudoloma</taxon>
    </lineage>
</organism>
<proteinExistence type="predicted"/>
<feature type="coiled-coil region" evidence="1">
    <location>
        <begin position="38"/>
        <end position="74"/>
    </location>
</feature>
<dbReference type="Proteomes" id="UP000051530">
    <property type="component" value="Unassembled WGS sequence"/>
</dbReference>
<name>A0A0R0LSQ9_9MICR</name>
<keyword evidence="1" id="KW-0175">Coiled coil</keyword>
<sequence length="195" mass="22936">MSKKQQKGGKTQPKEKSLAEQKKEILAKNYGSKQSKEVKNLLKKMEIQEKLKRKEIEEKKLKEQENQLRIVENKPKKPVQTIQQEQIELTKPSDMVCRFLIDALQNKTFKKDWKCPLNCSDIHEITNSNLEEFLEMKRVSVATDKMLDKEEYDKFIIKLEGEKKKFKAALTGYDLYKKGLLKDIEDIETISENLQ</sequence>
<dbReference type="OrthoDB" id="278280at2759"/>
<evidence type="ECO:0000256" key="2">
    <source>
        <dbReference type="SAM" id="MobiDB-lite"/>
    </source>
</evidence>
<comment type="caution">
    <text evidence="3">The sequence shown here is derived from an EMBL/GenBank/DDBJ whole genome shotgun (WGS) entry which is preliminary data.</text>
</comment>
<feature type="compositionally biased region" description="Basic and acidic residues" evidence="2">
    <location>
        <begin position="12"/>
        <end position="26"/>
    </location>
</feature>